<feature type="compositionally biased region" description="Gly residues" evidence="3">
    <location>
        <begin position="76"/>
        <end position="93"/>
    </location>
</feature>
<reference evidence="5" key="1">
    <citation type="submission" date="2020-10" db="EMBL/GenBank/DDBJ databases">
        <title>Unveiling of a novel bifunctional photoreceptor, Dualchrome1, isolated from a cosmopolitan green alga.</title>
        <authorList>
            <person name="Suzuki S."/>
            <person name="Kawachi M."/>
        </authorList>
    </citation>
    <scope>NUCLEOTIDE SEQUENCE</scope>
    <source>
        <strain evidence="5">NIES 2893</strain>
    </source>
</reference>
<dbReference type="SUPFAM" id="SSF158639">
    <property type="entry name" value="ENT-like"/>
    <property type="match status" value="1"/>
</dbReference>
<dbReference type="Proteomes" id="UP000660262">
    <property type="component" value="Unassembled WGS sequence"/>
</dbReference>
<evidence type="ECO:0000256" key="3">
    <source>
        <dbReference type="SAM" id="MobiDB-lite"/>
    </source>
</evidence>
<keyword evidence="2" id="KW-0539">Nucleus</keyword>
<keyword evidence="6" id="KW-1185">Reference proteome</keyword>
<protein>
    <recommendedName>
        <fullName evidence="4">ENT domain-containing protein</fullName>
    </recommendedName>
</protein>
<organism evidence="5 6">
    <name type="scientific">Pycnococcus provasolii</name>
    <dbReference type="NCBI Taxonomy" id="41880"/>
    <lineage>
        <taxon>Eukaryota</taxon>
        <taxon>Viridiplantae</taxon>
        <taxon>Chlorophyta</taxon>
        <taxon>Pseudoscourfieldiophyceae</taxon>
        <taxon>Pseudoscourfieldiales</taxon>
        <taxon>Pycnococcaceae</taxon>
        <taxon>Pycnococcus</taxon>
    </lineage>
</organism>
<evidence type="ECO:0000313" key="5">
    <source>
        <dbReference type="EMBL" id="GHP04166.1"/>
    </source>
</evidence>
<dbReference type="GO" id="GO:0005634">
    <property type="term" value="C:nucleus"/>
    <property type="evidence" value="ECO:0007669"/>
    <property type="project" value="UniProtKB-SubCell"/>
</dbReference>
<evidence type="ECO:0000259" key="4">
    <source>
        <dbReference type="PROSITE" id="PS51138"/>
    </source>
</evidence>
<dbReference type="PANTHER" id="PTHR33432:SF22">
    <property type="entry name" value="OS10G0436850 PROTEIN"/>
    <property type="match status" value="1"/>
</dbReference>
<gene>
    <name evidence="5" type="ORF">PPROV_000292000</name>
</gene>
<dbReference type="InterPro" id="IPR005491">
    <property type="entry name" value="ENT_dom"/>
</dbReference>
<dbReference type="AlphaFoldDB" id="A0A830HA21"/>
<feature type="compositionally biased region" description="Acidic residues" evidence="3">
    <location>
        <begin position="233"/>
        <end position="246"/>
    </location>
</feature>
<proteinExistence type="predicted"/>
<dbReference type="PROSITE" id="PS51138">
    <property type="entry name" value="ENT"/>
    <property type="match status" value="1"/>
</dbReference>
<dbReference type="OrthoDB" id="1737049at2759"/>
<dbReference type="SMART" id="SM01191">
    <property type="entry name" value="ENT"/>
    <property type="match status" value="1"/>
</dbReference>
<sequence>MPKNSAEVRELEADAYLAVLKAFAIVAPSWERFNILTELEKELNIDSTAKQRLQQESMTDARVLAIKGALAGGGVHRAPSAGGGAKRGGGGGAPKAPRAPSAAAPAKVAGAKRKASTTAAVTTTGVAIDEYIGRRVERFWDEDGGWFPGIVSDYNAADGTHCIVYDMGEDDESFEWFNIRLGSRDEVRVLPGQPVDVRAAIPPAARAAAGKGGDEIAELDRKEAELKAKLAALEDDDDDDDDDDDVGGAVDKEAADLEAKEAELKAKLAALEAEGDSDSD</sequence>
<dbReference type="Pfam" id="PF03735">
    <property type="entry name" value="ENT"/>
    <property type="match status" value="1"/>
</dbReference>
<dbReference type="Gene3D" id="2.30.30.140">
    <property type="match status" value="1"/>
</dbReference>
<dbReference type="GO" id="GO:0050832">
    <property type="term" value="P:defense response to fungus"/>
    <property type="evidence" value="ECO:0007669"/>
    <property type="project" value="InterPro"/>
</dbReference>
<comment type="subcellular location">
    <subcellularLocation>
        <location evidence="1">Nucleus</location>
    </subcellularLocation>
</comment>
<feature type="domain" description="ENT" evidence="4">
    <location>
        <begin position="4"/>
        <end position="87"/>
    </location>
</feature>
<dbReference type="InterPro" id="IPR033485">
    <property type="entry name" value="EMSY-LIKE_plant"/>
</dbReference>
<name>A0A830HA21_9CHLO</name>
<feature type="region of interest" description="Disordered" evidence="3">
    <location>
        <begin position="76"/>
        <end position="108"/>
    </location>
</feature>
<feature type="region of interest" description="Disordered" evidence="3">
    <location>
        <begin position="231"/>
        <end position="257"/>
    </location>
</feature>
<evidence type="ECO:0000313" key="6">
    <source>
        <dbReference type="Proteomes" id="UP000660262"/>
    </source>
</evidence>
<dbReference type="InterPro" id="IPR036142">
    <property type="entry name" value="ENT_dom-like_sf"/>
</dbReference>
<dbReference type="CDD" id="cd20404">
    <property type="entry name" value="Tudor_Agenet_AtEML-like"/>
    <property type="match status" value="1"/>
</dbReference>
<feature type="compositionally biased region" description="Low complexity" evidence="3">
    <location>
        <begin position="94"/>
        <end position="108"/>
    </location>
</feature>
<dbReference type="PANTHER" id="PTHR33432">
    <property type="entry name" value="PROTEIN EMSY-LIKE 4"/>
    <property type="match status" value="1"/>
</dbReference>
<comment type="caution">
    <text evidence="5">The sequence shown here is derived from an EMBL/GenBank/DDBJ whole genome shotgun (WGS) entry which is preliminary data.</text>
</comment>
<dbReference type="EMBL" id="BNJQ01000007">
    <property type="protein sequence ID" value="GHP04166.1"/>
    <property type="molecule type" value="Genomic_DNA"/>
</dbReference>
<dbReference type="Gene3D" id="1.10.1240.40">
    <property type="entry name" value="ENT domain"/>
    <property type="match status" value="1"/>
</dbReference>
<accession>A0A830HA21</accession>
<evidence type="ECO:0000256" key="1">
    <source>
        <dbReference type="ARBA" id="ARBA00004123"/>
    </source>
</evidence>
<evidence type="ECO:0000256" key="2">
    <source>
        <dbReference type="ARBA" id="ARBA00023242"/>
    </source>
</evidence>